<sequence length="63" mass="7107">MKPGARLIHSELDSNIINRHHTAKGDIDAGFAASTHIFEREYEVGFQEHGYIEPGIDYRLPGQ</sequence>
<organism evidence="2 3">
    <name type="scientific">Klebsiella michiganensis</name>
    <dbReference type="NCBI Taxonomy" id="1134687"/>
    <lineage>
        <taxon>Bacteria</taxon>
        <taxon>Pseudomonadati</taxon>
        <taxon>Pseudomonadota</taxon>
        <taxon>Gammaproteobacteria</taxon>
        <taxon>Enterobacterales</taxon>
        <taxon>Enterobacteriaceae</taxon>
        <taxon>Klebsiella/Raoultella group</taxon>
        <taxon>Klebsiella</taxon>
    </lineage>
</organism>
<evidence type="ECO:0000313" key="3">
    <source>
        <dbReference type="Proteomes" id="UP000254863"/>
    </source>
</evidence>
<dbReference type="GO" id="GO:0016491">
    <property type="term" value="F:oxidoreductase activity"/>
    <property type="evidence" value="ECO:0007669"/>
    <property type="project" value="InterPro"/>
</dbReference>
<comment type="caution">
    <text evidence="2">The sequence shown here is derived from an EMBL/GenBank/DDBJ whole genome shotgun (WGS) entry which is preliminary data.</text>
</comment>
<dbReference type="Gene3D" id="3.30.365.10">
    <property type="entry name" value="Aldehyde oxidase/xanthine dehydrogenase, molybdopterin binding domain"/>
    <property type="match status" value="1"/>
</dbReference>
<dbReference type="Proteomes" id="UP000254863">
    <property type="component" value="Unassembled WGS sequence"/>
</dbReference>
<evidence type="ECO:0000313" key="2">
    <source>
        <dbReference type="EMBL" id="STW78948.1"/>
    </source>
</evidence>
<gene>
    <name evidence="2" type="ORF">NCTC11685_06266</name>
</gene>
<dbReference type="SUPFAM" id="SSF56003">
    <property type="entry name" value="Molybdenum cofactor-binding domain"/>
    <property type="match status" value="1"/>
</dbReference>
<name>A0A7H4PKM5_9ENTR</name>
<dbReference type="InterPro" id="IPR037165">
    <property type="entry name" value="AldOxase/xan_DH_Mopterin-bd_sf"/>
</dbReference>
<dbReference type="AlphaFoldDB" id="A0A7H4PKM5"/>
<protein>
    <submittedName>
        <fullName evidence="2">Xanthine dehydrogenase</fullName>
    </submittedName>
</protein>
<reference evidence="2 3" key="1">
    <citation type="submission" date="2018-06" db="EMBL/GenBank/DDBJ databases">
        <authorList>
            <consortium name="Pathogen Informatics"/>
            <person name="Doyle S."/>
        </authorList>
    </citation>
    <scope>NUCLEOTIDE SEQUENCE [LARGE SCALE GENOMIC DNA]</scope>
    <source>
        <strain evidence="2 3">NCTC11685</strain>
    </source>
</reference>
<dbReference type="InterPro" id="IPR008274">
    <property type="entry name" value="AldOxase/xan_DH_MoCoBD1"/>
</dbReference>
<proteinExistence type="predicted"/>
<dbReference type="EMBL" id="UGMS01000003">
    <property type="protein sequence ID" value="STW78948.1"/>
    <property type="molecule type" value="Genomic_DNA"/>
</dbReference>
<dbReference type="Pfam" id="PF02738">
    <property type="entry name" value="MoCoBD_1"/>
    <property type="match status" value="1"/>
</dbReference>
<accession>A0A7H4PKM5</accession>
<feature type="domain" description="Aldehyde oxidase/xanthine dehydrogenase first molybdopterin binding" evidence="1">
    <location>
        <begin position="8"/>
        <end position="54"/>
    </location>
</feature>
<evidence type="ECO:0000259" key="1">
    <source>
        <dbReference type="Pfam" id="PF02738"/>
    </source>
</evidence>